<dbReference type="SUPFAM" id="SSF50729">
    <property type="entry name" value="PH domain-like"/>
    <property type="match status" value="1"/>
</dbReference>
<feature type="compositionally biased region" description="Basic and acidic residues" evidence="8">
    <location>
        <begin position="478"/>
        <end position="508"/>
    </location>
</feature>
<proteinExistence type="inferred from homology"/>
<dbReference type="PROSITE" id="PS50003">
    <property type="entry name" value="PH_DOMAIN"/>
    <property type="match status" value="1"/>
</dbReference>
<dbReference type="InterPro" id="IPR011993">
    <property type="entry name" value="PH-like_dom_sf"/>
</dbReference>
<dbReference type="SMART" id="SM00150">
    <property type="entry name" value="SPEC"/>
    <property type="match status" value="5"/>
</dbReference>
<dbReference type="InterPro" id="IPR001849">
    <property type="entry name" value="PH_domain"/>
</dbReference>
<protein>
    <recommendedName>
        <fullName evidence="9">PH domain-containing protein</fullName>
    </recommendedName>
</protein>
<dbReference type="GO" id="GO:0005856">
    <property type="term" value="C:cytoskeleton"/>
    <property type="evidence" value="ECO:0007669"/>
    <property type="project" value="UniProtKB-SubCell"/>
</dbReference>
<keyword evidence="6" id="KW-0009">Actin-binding</keyword>
<dbReference type="Gene3D" id="2.30.29.30">
    <property type="entry name" value="Pleckstrin-homology domain (PH domain)/Phosphotyrosine-binding domain (PTB)"/>
    <property type="match status" value="1"/>
</dbReference>
<comment type="subcellular location">
    <subcellularLocation>
        <location evidence="1">Cytoplasm</location>
        <location evidence="1">Cytoskeleton</location>
    </subcellularLocation>
</comment>
<dbReference type="Pfam" id="PF00435">
    <property type="entry name" value="Spectrin"/>
    <property type="match status" value="5"/>
</dbReference>
<keyword evidence="7" id="KW-0206">Cytoskeleton</keyword>
<gene>
    <name evidence="10" type="primary">ORF203588</name>
</gene>
<dbReference type="GO" id="GO:0005543">
    <property type="term" value="F:phospholipid binding"/>
    <property type="evidence" value="ECO:0007669"/>
    <property type="project" value="InterPro"/>
</dbReference>
<comment type="similarity">
    <text evidence="2">Belongs to the spectrin family.</text>
</comment>
<dbReference type="FunFam" id="1.20.58.60:FF:000011">
    <property type="entry name" value="Spectrin beta chain"/>
    <property type="match status" value="1"/>
</dbReference>
<dbReference type="GO" id="GO:0003779">
    <property type="term" value="F:actin binding"/>
    <property type="evidence" value="ECO:0007669"/>
    <property type="project" value="UniProtKB-KW"/>
</dbReference>
<evidence type="ECO:0000256" key="6">
    <source>
        <dbReference type="ARBA" id="ARBA00023203"/>
    </source>
</evidence>
<dbReference type="GO" id="GO:0005737">
    <property type="term" value="C:cytoplasm"/>
    <property type="evidence" value="ECO:0007669"/>
    <property type="project" value="UniProtKB-ARBA"/>
</dbReference>
<evidence type="ECO:0000256" key="3">
    <source>
        <dbReference type="ARBA" id="ARBA00022467"/>
    </source>
</evidence>
<feature type="compositionally biased region" description="Polar residues" evidence="8">
    <location>
        <begin position="530"/>
        <end position="540"/>
    </location>
</feature>
<keyword evidence="4" id="KW-0963">Cytoplasm</keyword>
<dbReference type="CDD" id="cd00176">
    <property type="entry name" value="SPEC"/>
    <property type="match status" value="2"/>
</dbReference>
<feature type="compositionally biased region" description="Basic and acidic residues" evidence="8">
    <location>
        <begin position="588"/>
        <end position="598"/>
    </location>
</feature>
<feature type="compositionally biased region" description="Basic and acidic residues" evidence="8">
    <location>
        <begin position="560"/>
        <end position="574"/>
    </location>
</feature>
<dbReference type="FunFam" id="1.20.58.60:FF:000018">
    <property type="entry name" value="Spectrin beta chain"/>
    <property type="match status" value="1"/>
</dbReference>
<reference evidence="10" key="1">
    <citation type="submission" date="2014-12" db="EMBL/GenBank/DDBJ databases">
        <title>Insight into the proteome of Arion vulgaris.</title>
        <authorList>
            <person name="Aradska J."/>
            <person name="Bulat T."/>
            <person name="Smidak R."/>
            <person name="Sarate P."/>
            <person name="Gangsoo J."/>
            <person name="Sialana F."/>
            <person name="Bilban M."/>
            <person name="Lubec G."/>
        </authorList>
    </citation>
    <scope>NUCLEOTIDE SEQUENCE</scope>
    <source>
        <tissue evidence="10">Skin</tissue>
    </source>
</reference>
<feature type="compositionally biased region" description="Basic and acidic residues" evidence="8">
    <location>
        <begin position="681"/>
        <end position="702"/>
    </location>
</feature>
<evidence type="ECO:0000256" key="7">
    <source>
        <dbReference type="ARBA" id="ARBA00023212"/>
    </source>
</evidence>
<feature type="compositionally biased region" description="Basic and acidic residues" evidence="8">
    <location>
        <begin position="614"/>
        <end position="631"/>
    </location>
</feature>
<evidence type="ECO:0000256" key="4">
    <source>
        <dbReference type="ARBA" id="ARBA00022490"/>
    </source>
</evidence>
<dbReference type="AlphaFoldDB" id="A0A0B7BP57"/>
<dbReference type="FunFam" id="2.30.29.30:FF:000024">
    <property type="entry name" value="Spectrin beta chain"/>
    <property type="match status" value="1"/>
</dbReference>
<feature type="compositionally biased region" description="Pro residues" evidence="8">
    <location>
        <begin position="512"/>
        <end position="522"/>
    </location>
</feature>
<dbReference type="PRINTS" id="PR00683">
    <property type="entry name" value="SPECTRINPH"/>
</dbReference>
<evidence type="ECO:0000256" key="2">
    <source>
        <dbReference type="ARBA" id="ARBA00006826"/>
    </source>
</evidence>
<dbReference type="GO" id="GO:0016020">
    <property type="term" value="C:membrane"/>
    <property type="evidence" value="ECO:0007669"/>
    <property type="project" value="UniProtKB-ARBA"/>
</dbReference>
<keyword evidence="3" id="KW-0117">Actin capping</keyword>
<evidence type="ECO:0000256" key="5">
    <source>
        <dbReference type="ARBA" id="ARBA00022737"/>
    </source>
</evidence>
<dbReference type="Pfam" id="PF15410">
    <property type="entry name" value="PH_9"/>
    <property type="match status" value="1"/>
</dbReference>
<dbReference type="InterPro" id="IPR018159">
    <property type="entry name" value="Spectrin/alpha-actinin"/>
</dbReference>
<evidence type="ECO:0000256" key="1">
    <source>
        <dbReference type="ARBA" id="ARBA00004245"/>
    </source>
</evidence>
<dbReference type="GO" id="GO:0051693">
    <property type="term" value="P:actin filament capping"/>
    <property type="evidence" value="ECO:0007669"/>
    <property type="project" value="UniProtKB-KW"/>
</dbReference>
<dbReference type="PANTHER" id="PTHR11915">
    <property type="entry name" value="SPECTRIN/FILAMIN RELATED CYTOSKELETAL PROTEIN"/>
    <property type="match status" value="1"/>
</dbReference>
<evidence type="ECO:0000256" key="8">
    <source>
        <dbReference type="SAM" id="MobiDB-lite"/>
    </source>
</evidence>
<dbReference type="InterPro" id="IPR002017">
    <property type="entry name" value="Spectrin_repeat"/>
</dbReference>
<feature type="domain" description="PH" evidence="9">
    <location>
        <begin position="681"/>
        <end position="793"/>
    </location>
</feature>
<evidence type="ECO:0000259" key="9">
    <source>
        <dbReference type="PROSITE" id="PS50003"/>
    </source>
</evidence>
<dbReference type="CDD" id="cd10571">
    <property type="entry name" value="PH_beta_spectrin"/>
    <property type="match status" value="1"/>
</dbReference>
<dbReference type="SMART" id="SM00233">
    <property type="entry name" value="PH"/>
    <property type="match status" value="1"/>
</dbReference>
<feature type="compositionally biased region" description="Polar residues" evidence="8">
    <location>
        <begin position="664"/>
        <end position="676"/>
    </location>
</feature>
<dbReference type="Gene3D" id="1.20.58.60">
    <property type="match status" value="3"/>
</dbReference>
<organism evidence="10">
    <name type="scientific">Arion vulgaris</name>
    <dbReference type="NCBI Taxonomy" id="1028688"/>
    <lineage>
        <taxon>Eukaryota</taxon>
        <taxon>Metazoa</taxon>
        <taxon>Spiralia</taxon>
        <taxon>Lophotrochozoa</taxon>
        <taxon>Mollusca</taxon>
        <taxon>Gastropoda</taxon>
        <taxon>Heterobranchia</taxon>
        <taxon>Euthyneura</taxon>
        <taxon>Panpulmonata</taxon>
        <taxon>Eupulmonata</taxon>
        <taxon>Stylommatophora</taxon>
        <taxon>Helicina</taxon>
        <taxon>Arionoidea</taxon>
        <taxon>Arionidae</taxon>
        <taxon>Arion</taxon>
    </lineage>
</organism>
<accession>A0A0B7BP57</accession>
<keyword evidence="5" id="KW-0677">Repeat</keyword>
<feature type="region of interest" description="Disordered" evidence="8">
    <location>
        <begin position="478"/>
        <end position="702"/>
    </location>
</feature>
<dbReference type="InterPro" id="IPR041681">
    <property type="entry name" value="PH_9"/>
</dbReference>
<evidence type="ECO:0000313" key="10">
    <source>
        <dbReference type="EMBL" id="CEK94743.1"/>
    </source>
</evidence>
<dbReference type="SUPFAM" id="SSF46966">
    <property type="entry name" value="Spectrin repeat"/>
    <property type="match status" value="3"/>
</dbReference>
<dbReference type="EMBL" id="HACG01047878">
    <property type="protein sequence ID" value="CEK94743.1"/>
    <property type="molecule type" value="Transcribed_RNA"/>
</dbReference>
<name>A0A0B7BP57_9EUPU</name>
<dbReference type="InterPro" id="IPR001605">
    <property type="entry name" value="PH_dom-spectrin-type"/>
</dbReference>
<dbReference type="FunFam" id="1.20.58.60:FF:000019">
    <property type="entry name" value="Spectrin beta chain"/>
    <property type="match status" value="1"/>
</dbReference>
<sequence length="828" mass="94800">MSEQELYMMGEERAKDEIGAQNMMKKHQTLENSVEDFAEVIRQLGERSRELMEEEHPESDQIAVRQSQVDKLYAGLKDLAGERRSRLEEVFKLYTLHREIDDLLEWIADKSIVAGSNEPGQDYEHVCMLKDRFKEFAREIENIGQERVASANEVCDALITSEHSDAAAIAAWKDSVNDAWADLLELIDTRTELLQTSWELHKFFYDCKDTLERIVEKQNYIPEELGRDAQSVAALQRKHANFEHDLVALGTQVEAIQTESVRLQSGYAGGNAETIIERETEVLNAWKNLHILVEQRRLTLADASDYYRFMLMAKDLLLWIDDISRQMNTQERPRDVSGVELLMNNHQSLKAEIDAREENFAICINLGRDLLNRQHYRQEQVREKLIQLTLQRLDMTDLWKERWEHLQLILEVYQFARDAAVAEVWLIAQEPYLSNQDLGDTLDAVENLLKKHEAFEKSAATQEERFAALEKPTTFEIKDRQKKEAEEYGRSLPAEIERQKEERRHRYIQEFIPPPSPEPEPVVEPDQAAQDVSVSHTSPDFTDGLAGQSVSLEEQAEVEQGERQAQEEQPHSPEGDAGGDTAHRRSHARFEEREHRQPEQASSPPKKTPRGNNRKKEETLSPERGGTEEKKKSPRSRSPFAKLFSSKDKGRKSTPTSSPPLSPQAQESPSSRTSDASAAESVHEEGILSRKHELEVGEKKASNRSWDKLFVVLQGPSLSCYKDQKHAKTDPNNRIHHEPAHDLAGATCQVAADYTKRPFVFELKLLNGSKYLFQAKDEMEQELWISRINSATGGDGAAVSQAYKTQSLPARVEKEEPKKRSFFTLKKK</sequence>